<gene>
    <name evidence="2" type="ORF">OGATHE_001774</name>
</gene>
<keyword evidence="1" id="KW-0496">Mitochondrion</keyword>
<comment type="caution">
    <text evidence="2">The sequence shown here is derived from an EMBL/GenBank/DDBJ whole genome shotgun (WGS) entry which is preliminary data.</text>
</comment>
<reference evidence="2" key="1">
    <citation type="journal article" date="2021" name="Open Biol.">
        <title>Shared evolutionary footprints suggest mitochondrial oxidative damage underlies multiple complex I losses in fungi.</title>
        <authorList>
            <person name="Schikora-Tamarit M.A."/>
            <person name="Marcet-Houben M."/>
            <person name="Nosek J."/>
            <person name="Gabaldon T."/>
        </authorList>
    </citation>
    <scope>NUCLEOTIDE SEQUENCE</scope>
    <source>
        <strain evidence="2">NCAIM Y.01608</strain>
    </source>
</reference>
<dbReference type="InterPro" id="IPR036890">
    <property type="entry name" value="HATPase_C_sf"/>
</dbReference>
<keyword evidence="1" id="KW-0547">Nucleotide-binding</keyword>
<dbReference type="SMART" id="SM00387">
    <property type="entry name" value="HATPase_c"/>
    <property type="match status" value="1"/>
</dbReference>
<evidence type="ECO:0000313" key="3">
    <source>
        <dbReference type="Proteomes" id="UP000788993"/>
    </source>
</evidence>
<comment type="subcellular location">
    <subcellularLocation>
        <location evidence="1">Mitochondrion matrix</location>
    </subcellularLocation>
</comment>
<dbReference type="InterPro" id="IPR039028">
    <property type="entry name" value="BCKD/PDK"/>
</dbReference>
<comment type="similarity">
    <text evidence="1">Belongs to the PDK/BCKDK protein kinase family.</text>
</comment>
<evidence type="ECO:0000313" key="2">
    <source>
        <dbReference type="EMBL" id="KAH3673794.1"/>
    </source>
</evidence>
<dbReference type="PRINTS" id="PR00344">
    <property type="entry name" value="BCTRLSENSOR"/>
</dbReference>
<organism evidence="2 3">
    <name type="scientific">Ogataea polymorpha</name>
    <dbReference type="NCBI Taxonomy" id="460523"/>
    <lineage>
        <taxon>Eukaryota</taxon>
        <taxon>Fungi</taxon>
        <taxon>Dikarya</taxon>
        <taxon>Ascomycota</taxon>
        <taxon>Saccharomycotina</taxon>
        <taxon>Pichiomycetes</taxon>
        <taxon>Pichiales</taxon>
        <taxon>Pichiaceae</taxon>
        <taxon>Ogataea</taxon>
    </lineage>
</organism>
<reference evidence="2" key="2">
    <citation type="submission" date="2021-01" db="EMBL/GenBank/DDBJ databases">
        <authorList>
            <person name="Schikora-Tamarit M.A."/>
        </authorList>
    </citation>
    <scope>NUCLEOTIDE SEQUENCE</scope>
    <source>
        <strain evidence="2">NCAIM Y.01608</strain>
    </source>
</reference>
<dbReference type="PROSITE" id="PS50109">
    <property type="entry name" value="HIS_KIN"/>
    <property type="match status" value="1"/>
</dbReference>
<dbReference type="Proteomes" id="UP000788993">
    <property type="component" value="Unassembled WGS sequence"/>
</dbReference>
<keyword evidence="1" id="KW-0067">ATP-binding</keyword>
<keyword evidence="1" id="KW-0808">Transferase</keyword>
<dbReference type="InterPro" id="IPR005467">
    <property type="entry name" value="His_kinase_dom"/>
</dbReference>
<name>A0A1B7SGH1_9ASCO</name>
<dbReference type="OrthoDB" id="3264224at2759"/>
<dbReference type="PANTHER" id="PTHR11947">
    <property type="entry name" value="PYRUVATE DEHYDROGENASE KINASE"/>
    <property type="match status" value="1"/>
</dbReference>
<dbReference type="EC" id="2.7.11.-" evidence="1"/>
<keyword evidence="3" id="KW-1185">Reference proteome</keyword>
<dbReference type="AlphaFoldDB" id="A0A1B7SGH1"/>
<accession>A0A1B7SGH1</accession>
<dbReference type="Pfam" id="PF02518">
    <property type="entry name" value="HATPase_c"/>
    <property type="match status" value="1"/>
</dbReference>
<dbReference type="GO" id="GO:0005524">
    <property type="term" value="F:ATP binding"/>
    <property type="evidence" value="ECO:0007669"/>
    <property type="project" value="UniProtKB-UniRule"/>
</dbReference>
<sequence length="308" mass="35039">MTFLVSLKPAFFNTWGVGSTKAQCQSRRATLVNKLLQLYKDQAVLLCLHNPITRDSIKGYYHDLGRQYEESHKRLETASQMVEFRFVSYLKDELYARSEELAQIATKPTKSDLAWLAKHYTRETHSFLEKYHSDRIQTTFEISNYLHNDSLVQTIGARQIVTNAIKYTQDVLLLNDYPVPQILLESGSDDAKIRCVAPQIQHVLFELLKNSTIPALRTNTPIRINILNDPETTTIKITDSGGGMPPDIAYKIWQFHFTTATEQNKDEVNGFGMGIPLCSLLTKFNNGSLEIENRLGTGIDVLLKLPTR</sequence>
<dbReference type="InterPro" id="IPR004358">
    <property type="entry name" value="Sig_transdc_His_kin-like_C"/>
</dbReference>
<dbReference type="GO" id="GO:0004740">
    <property type="term" value="F:pyruvate dehydrogenase (acetyl-transferring) kinase activity"/>
    <property type="evidence" value="ECO:0007669"/>
    <property type="project" value="TreeGrafter"/>
</dbReference>
<keyword evidence="1" id="KW-0418">Kinase</keyword>
<protein>
    <recommendedName>
        <fullName evidence="1">Protein-serine/threonine kinase</fullName>
        <ecNumber evidence="1">2.7.11.-</ecNumber>
    </recommendedName>
</protein>
<dbReference type="EMBL" id="JAEUBD010000526">
    <property type="protein sequence ID" value="KAH3673794.1"/>
    <property type="molecule type" value="Genomic_DNA"/>
</dbReference>
<dbReference type="Gene3D" id="3.30.565.10">
    <property type="entry name" value="Histidine kinase-like ATPase, C-terminal domain"/>
    <property type="match status" value="1"/>
</dbReference>
<dbReference type="GO" id="GO:0010906">
    <property type="term" value="P:regulation of glucose metabolic process"/>
    <property type="evidence" value="ECO:0007669"/>
    <property type="project" value="TreeGrafter"/>
</dbReference>
<evidence type="ECO:0000256" key="1">
    <source>
        <dbReference type="RuleBase" id="RU366032"/>
    </source>
</evidence>
<dbReference type="GO" id="GO:0005759">
    <property type="term" value="C:mitochondrial matrix"/>
    <property type="evidence" value="ECO:0007669"/>
    <property type="project" value="UniProtKB-SubCell"/>
</dbReference>
<proteinExistence type="inferred from homology"/>
<dbReference type="RefSeq" id="XP_018210529.1">
    <property type="nucleotide sequence ID" value="XM_018356740.1"/>
</dbReference>
<dbReference type="InterPro" id="IPR003594">
    <property type="entry name" value="HATPase_dom"/>
</dbReference>
<dbReference type="SUPFAM" id="SSF55874">
    <property type="entry name" value="ATPase domain of HSP90 chaperone/DNA topoisomerase II/histidine kinase"/>
    <property type="match status" value="1"/>
</dbReference>